<evidence type="ECO:0000256" key="1">
    <source>
        <dbReference type="SAM" id="Phobius"/>
    </source>
</evidence>
<evidence type="ECO:0000313" key="2">
    <source>
        <dbReference type="EMBL" id="GBF33543.1"/>
    </source>
</evidence>
<dbReference type="EMBL" id="BFAV01000104">
    <property type="protein sequence ID" value="GBF33543.1"/>
    <property type="molecule type" value="Genomic_DNA"/>
</dbReference>
<feature type="transmembrane region" description="Helical" evidence="1">
    <location>
        <begin position="12"/>
        <end position="39"/>
    </location>
</feature>
<name>A0A2L2XCV2_9FIRM</name>
<evidence type="ECO:0000313" key="3">
    <source>
        <dbReference type="Proteomes" id="UP000239549"/>
    </source>
</evidence>
<comment type="caution">
    <text evidence="2">The sequence shown here is derived from an EMBL/GenBank/DDBJ whole genome shotgun (WGS) entry which is preliminary data.</text>
</comment>
<proteinExistence type="predicted"/>
<reference evidence="3" key="1">
    <citation type="submission" date="2018-02" db="EMBL/GenBank/DDBJ databases">
        <title>Genome sequence of Desulfocucumis palustris strain NAW-5.</title>
        <authorList>
            <person name="Watanabe M."/>
            <person name="Kojima H."/>
            <person name="Fukui M."/>
        </authorList>
    </citation>
    <scope>NUCLEOTIDE SEQUENCE [LARGE SCALE GENOMIC DNA]</scope>
    <source>
        <strain evidence="3">NAW-5</strain>
    </source>
</reference>
<accession>A0A2L2XCV2</accession>
<keyword evidence="3" id="KW-1185">Reference proteome</keyword>
<protein>
    <submittedName>
        <fullName evidence="2">Uncharacterized protein</fullName>
    </submittedName>
</protein>
<sequence>MASINSYEKVSFGQLFFCMFWETLKMIVLGIIVVLSNFLTPVRPDKAFVIIRFWLKISAMLDKKIASSVHY</sequence>
<organism evidence="2 3">
    <name type="scientific">Desulfocucumis palustris</name>
    <dbReference type="NCBI Taxonomy" id="1898651"/>
    <lineage>
        <taxon>Bacteria</taxon>
        <taxon>Bacillati</taxon>
        <taxon>Bacillota</taxon>
        <taxon>Clostridia</taxon>
        <taxon>Eubacteriales</taxon>
        <taxon>Desulfocucumaceae</taxon>
        <taxon>Desulfocucumis</taxon>
    </lineage>
</organism>
<keyword evidence="1" id="KW-0812">Transmembrane</keyword>
<dbReference type="AlphaFoldDB" id="A0A2L2XCV2"/>
<keyword evidence="1" id="KW-1133">Transmembrane helix</keyword>
<dbReference type="Proteomes" id="UP000239549">
    <property type="component" value="Unassembled WGS sequence"/>
</dbReference>
<keyword evidence="1" id="KW-0472">Membrane</keyword>
<gene>
    <name evidence="2" type="ORF">DCCM_2645</name>
</gene>